<dbReference type="AlphaFoldDB" id="A0AAD1SNA5"/>
<organism evidence="8 9">
    <name type="scientific">Pelobates cultripes</name>
    <name type="common">Western spadefoot toad</name>
    <dbReference type="NCBI Taxonomy" id="61616"/>
    <lineage>
        <taxon>Eukaryota</taxon>
        <taxon>Metazoa</taxon>
        <taxon>Chordata</taxon>
        <taxon>Craniata</taxon>
        <taxon>Vertebrata</taxon>
        <taxon>Euteleostomi</taxon>
        <taxon>Amphibia</taxon>
        <taxon>Batrachia</taxon>
        <taxon>Anura</taxon>
        <taxon>Pelobatoidea</taxon>
        <taxon>Pelobatidae</taxon>
        <taxon>Pelobates</taxon>
    </lineage>
</organism>
<evidence type="ECO:0000313" key="8">
    <source>
        <dbReference type="EMBL" id="CAH2302027.1"/>
    </source>
</evidence>
<dbReference type="Pfam" id="PF03133">
    <property type="entry name" value="TTL"/>
    <property type="match status" value="1"/>
</dbReference>
<dbReference type="GO" id="GO:0015631">
    <property type="term" value="F:tubulin binding"/>
    <property type="evidence" value="ECO:0007669"/>
    <property type="project" value="TreeGrafter"/>
</dbReference>
<keyword evidence="3" id="KW-0547">Nucleotide-binding</keyword>
<dbReference type="SUPFAM" id="SSF56059">
    <property type="entry name" value="Glutathione synthetase ATP-binding domain-like"/>
    <property type="match status" value="1"/>
</dbReference>
<comment type="catalytic activity">
    <reaction evidence="6">
        <text>L-glutamyl-[protein] + L-glutamate + ATP = gamma-L-glutamyl-L-glutamyl-[protein] + ADP + phosphate + H(+)</text>
        <dbReference type="Rhea" id="RHEA:60144"/>
        <dbReference type="Rhea" id="RHEA-COMP:10208"/>
        <dbReference type="Rhea" id="RHEA-COMP:15517"/>
        <dbReference type="ChEBI" id="CHEBI:15378"/>
        <dbReference type="ChEBI" id="CHEBI:29973"/>
        <dbReference type="ChEBI" id="CHEBI:29985"/>
        <dbReference type="ChEBI" id="CHEBI:30616"/>
        <dbReference type="ChEBI" id="CHEBI:43474"/>
        <dbReference type="ChEBI" id="CHEBI:143622"/>
        <dbReference type="ChEBI" id="CHEBI:456216"/>
    </reaction>
    <physiologicalReaction direction="left-to-right" evidence="6">
        <dbReference type="Rhea" id="RHEA:60145"/>
    </physiologicalReaction>
</comment>
<evidence type="ECO:0000256" key="6">
    <source>
        <dbReference type="ARBA" id="ARBA00049274"/>
    </source>
</evidence>
<reference evidence="8" key="1">
    <citation type="submission" date="2022-03" db="EMBL/GenBank/DDBJ databases">
        <authorList>
            <person name="Alioto T."/>
            <person name="Alioto T."/>
            <person name="Gomez Garrido J."/>
        </authorList>
    </citation>
    <scope>NUCLEOTIDE SEQUENCE</scope>
</reference>
<accession>A0AAD1SNA5</accession>
<evidence type="ECO:0000256" key="1">
    <source>
        <dbReference type="ARBA" id="ARBA00006820"/>
    </source>
</evidence>
<dbReference type="EMBL" id="OW240917">
    <property type="protein sequence ID" value="CAH2302027.1"/>
    <property type="molecule type" value="Genomic_DNA"/>
</dbReference>
<dbReference type="Gene3D" id="3.30.470.20">
    <property type="entry name" value="ATP-grasp fold, B domain"/>
    <property type="match status" value="1"/>
</dbReference>
<evidence type="ECO:0000256" key="2">
    <source>
        <dbReference type="ARBA" id="ARBA00022598"/>
    </source>
</evidence>
<evidence type="ECO:0000313" key="9">
    <source>
        <dbReference type="Proteomes" id="UP001295444"/>
    </source>
</evidence>
<dbReference type="PROSITE" id="PS51221">
    <property type="entry name" value="TTL"/>
    <property type="match status" value="1"/>
</dbReference>
<protein>
    <recommendedName>
        <fullName evidence="5">Tubulin--tyrosine ligase-like protein 5</fullName>
    </recommendedName>
</protein>
<keyword evidence="4" id="KW-0067">ATP-binding</keyword>
<name>A0AAD1SNA5_PELCU</name>
<gene>
    <name evidence="8" type="ORF">PECUL_23A037202</name>
</gene>
<sequence length="748" mass="85069">MDGQKKQNREPTECQKMEHQEDKSCILSTKSFSQTPIVRFRPKAVTGEPCPHEVGERYHLSYKMGIGACRLIQDILSAHGFQEAEATSTNFNVLWTGPLQKQSLVTNLSSFQRINHFPKSNALGHKDQLYKNLQKLKKKHRNHSFDFLPESYVLPGQYREFCKALLKDRGTWITKPVSSCEGRGINLIRNPPKMIGKDKILVSKYISNPLLIDGYKFDLRLYVLVTCYDPLIIYLYKEGITRFATEKYELTEKTLSNRFMHLTNYSVNKESASFVRSQNPDVEDCGSQWSFSALLRYLKKNGKDTATLTSKIEDLVIKAIISAEETITTSCRYTLPHKRNCFELYGFDVLIDENLSPWLMEVNTSPSVTCDDFLNLKIKSNLVADMLSLVGVECKNPLEKKDKLTLANAYDEEIFHWVKDKEEERRGGFVRLFPRKDTWQRYGPLLTYKVMNKALSKHLYEKKPAMYGKSSSGPRQNIEVYEAKLPPLTQNMIEYQEKTNKLVEISKTLKKNAVKAVPVLVNRRPKLEKPSCHSGRDKFPEPGSGRDRKKLEISFHSGRAAVPEVGGKRSGKNVETARCSGKKVAQEVRSRRPGNSAVTSLCSGKEAIPKIGSRSTGKVVEKSCRKGSEVVPEIRNRKPGNIAETYHRSSREALPKVEKRRPGNILKTCHQSGRETGQELKSGRPAGSKTNVLEARLVSVSSVKEPTMIESDKTECLWQQNEALKKRSQHIKDICDGFSSYYKQAFLE</sequence>
<dbReference type="PANTHER" id="PTHR12241">
    <property type="entry name" value="TUBULIN POLYGLUTAMYLASE"/>
    <property type="match status" value="1"/>
</dbReference>
<dbReference type="InterPro" id="IPR004344">
    <property type="entry name" value="TTL/TTLL_fam"/>
</dbReference>
<keyword evidence="9" id="KW-1185">Reference proteome</keyword>
<comment type="similarity">
    <text evidence="1">Belongs to the tubulin--tyrosine ligase family.</text>
</comment>
<evidence type="ECO:0000256" key="7">
    <source>
        <dbReference type="SAM" id="MobiDB-lite"/>
    </source>
</evidence>
<dbReference type="GO" id="GO:0036064">
    <property type="term" value="C:ciliary basal body"/>
    <property type="evidence" value="ECO:0007669"/>
    <property type="project" value="TreeGrafter"/>
</dbReference>
<evidence type="ECO:0000256" key="4">
    <source>
        <dbReference type="ARBA" id="ARBA00022840"/>
    </source>
</evidence>
<dbReference type="GO" id="GO:0005524">
    <property type="term" value="F:ATP binding"/>
    <property type="evidence" value="ECO:0007669"/>
    <property type="project" value="UniProtKB-KW"/>
</dbReference>
<evidence type="ECO:0000256" key="3">
    <source>
        <dbReference type="ARBA" id="ARBA00022741"/>
    </source>
</evidence>
<evidence type="ECO:0000256" key="5">
    <source>
        <dbReference type="ARBA" id="ARBA00041448"/>
    </source>
</evidence>
<proteinExistence type="inferred from homology"/>
<dbReference type="Proteomes" id="UP001295444">
    <property type="component" value="Chromosome 06"/>
</dbReference>
<keyword evidence="2" id="KW-0436">Ligase</keyword>
<dbReference type="GO" id="GO:0000226">
    <property type="term" value="P:microtubule cytoskeleton organization"/>
    <property type="evidence" value="ECO:0007669"/>
    <property type="project" value="TreeGrafter"/>
</dbReference>
<dbReference type="GO" id="GO:0070740">
    <property type="term" value="F:tubulin-glutamic acid ligase activity"/>
    <property type="evidence" value="ECO:0007669"/>
    <property type="project" value="TreeGrafter"/>
</dbReference>
<feature type="region of interest" description="Disordered" evidence="7">
    <location>
        <begin position="527"/>
        <end position="548"/>
    </location>
</feature>
<dbReference type="PANTHER" id="PTHR12241:SF145">
    <property type="entry name" value="TUBULIN POLYGLUTAMYLASE TTLL5"/>
    <property type="match status" value="1"/>
</dbReference>
<feature type="region of interest" description="Disordered" evidence="7">
    <location>
        <begin position="1"/>
        <end position="20"/>
    </location>
</feature>